<proteinExistence type="predicted"/>
<name>A0AB33X066_9PSED</name>
<reference evidence="1 2" key="1">
    <citation type="journal article" date="2012" name="PLoS Genet.">
        <title>Comparative Genomics of Plant-Associated Pseudomonas spp.: Insights into Diversity and Inheritance of Traits Involved in Multitrophic Interactions.</title>
        <authorList>
            <person name="Loper J.E."/>
            <person name="Hassan K.A."/>
            <person name="Mavrodi D.V."/>
            <person name="Davis E.W.II."/>
            <person name="Lim C.K."/>
            <person name="Shaffer B.T."/>
            <person name="Elbourne L.D."/>
            <person name="Stockwell V.O."/>
            <person name="Hartney S.L."/>
            <person name="Breakwell K."/>
            <person name="Henkels M.D."/>
            <person name="Tetu S.G."/>
            <person name="Rangel L.I."/>
            <person name="Kidarsa T.A."/>
            <person name="Wilson N.L."/>
            <person name="van de Mortel J.E."/>
            <person name="Song C."/>
            <person name="Blumhagen R."/>
            <person name="Radune D."/>
            <person name="Hostetler J.B."/>
            <person name="Brinkac L.M."/>
            <person name="Durkin A.S."/>
            <person name="Kluepfel D.A."/>
            <person name="Wechter W.P."/>
            <person name="Anderson A.J."/>
            <person name="Kim Y.C."/>
            <person name="Pierson L.S.III."/>
            <person name="Pierson E.A."/>
            <person name="Lindow S.E."/>
            <person name="Kobayashi D.Y."/>
            <person name="Raaijmakers J.M."/>
            <person name="Weller D.M."/>
            <person name="Thomashow L.S."/>
            <person name="Allen A.E."/>
            <person name="Paulsen I.T."/>
        </authorList>
    </citation>
    <scope>NUCLEOTIDE SEQUENCE [LARGE SCALE GENOMIC DNA]</scope>
    <source>
        <strain evidence="1 2">O6</strain>
    </source>
</reference>
<accession>A0AB33X066</accession>
<dbReference type="EMBL" id="AHOT01000001">
    <property type="protein sequence ID" value="EIM18806.1"/>
    <property type="molecule type" value="Genomic_DNA"/>
</dbReference>
<protein>
    <submittedName>
        <fullName evidence="1">Type VI secretion protein, TssK family</fullName>
    </submittedName>
</protein>
<organism evidence="1 2">
    <name type="scientific">Pseudomonas chlororaphis O6</name>
    <dbReference type="NCBI Taxonomy" id="1037915"/>
    <lineage>
        <taxon>Bacteria</taxon>
        <taxon>Pseudomonadati</taxon>
        <taxon>Pseudomonadota</taxon>
        <taxon>Gammaproteobacteria</taxon>
        <taxon>Pseudomonadales</taxon>
        <taxon>Pseudomonadaceae</taxon>
        <taxon>Pseudomonas</taxon>
    </lineage>
</organism>
<dbReference type="PANTHER" id="PTHR35566:SF1">
    <property type="entry name" value="TYPE VI SECRETION SYSTEM BASEPLATE COMPONENT TSSK1"/>
    <property type="match status" value="1"/>
</dbReference>
<sequence>MTSRLRLRFADDTLIDSDRTDRLPVATDLATELPESVTQTSVLLALPLAQANGGNCLPQEQAVTRPVRYRRDWRDVQDHYGEDRQSIAVLEHALSLRLDRDDNAEYITCPTARLVRDAQGVWALDESFQPPMLAFDAHAGLLQQLDNLLTQLAAKRSRLMAMCRENNQRMADFAVADVSLFWLLNALNTFQSALNDLTAYPARPPELVYQQLSKLAGRLLTFSLEHDIEAILAYQHTHPERVFPALFRLISTLLEASLPSRVIALKLKLSPPTVGKFRRKMAVCATVTGQLLPVGALLDASCIPASTVSTPVKSGRP</sequence>
<evidence type="ECO:0000313" key="2">
    <source>
        <dbReference type="Proteomes" id="UP000003790"/>
    </source>
</evidence>
<dbReference type="InterPro" id="IPR010263">
    <property type="entry name" value="T6SS_TssK"/>
</dbReference>
<dbReference type="AlphaFoldDB" id="A0AB33X066"/>
<dbReference type="NCBIfam" id="TIGR03353">
    <property type="entry name" value="VI_chp_4"/>
    <property type="match status" value="1"/>
</dbReference>
<dbReference type="Pfam" id="PF05936">
    <property type="entry name" value="T6SS_VasE"/>
    <property type="match status" value="1"/>
</dbReference>
<gene>
    <name evidence="1" type="ORF">PchlO6_6092</name>
</gene>
<comment type="caution">
    <text evidence="1">The sequence shown here is derived from an EMBL/GenBank/DDBJ whole genome shotgun (WGS) entry which is preliminary data.</text>
</comment>
<evidence type="ECO:0000313" key="1">
    <source>
        <dbReference type="EMBL" id="EIM18806.1"/>
    </source>
</evidence>
<dbReference type="Proteomes" id="UP000003790">
    <property type="component" value="Chromosome"/>
</dbReference>
<dbReference type="PANTHER" id="PTHR35566">
    <property type="entry name" value="BLR3599 PROTEIN"/>
    <property type="match status" value="1"/>
</dbReference>